<evidence type="ECO:0000313" key="4">
    <source>
        <dbReference type="Proteomes" id="UP000274033"/>
    </source>
</evidence>
<keyword evidence="4" id="KW-1185">Reference proteome</keyword>
<dbReference type="GO" id="GO:0016787">
    <property type="term" value="F:hydrolase activity"/>
    <property type="evidence" value="ECO:0007669"/>
    <property type="project" value="UniProtKB-KW"/>
</dbReference>
<reference evidence="3 4" key="1">
    <citation type="journal article" date="2013" name="J. Microbiol.">
        <title>Lysinibacillus chungkukjangi sp. nov., isolated from Chungkukjang, Korean fermented soybean food.</title>
        <authorList>
            <person name="Kim S.J."/>
            <person name="Jang Y.H."/>
            <person name="Hamada M."/>
            <person name="Ahn J.H."/>
            <person name="Weon H.Y."/>
            <person name="Suzuki K."/>
            <person name="Whang K.S."/>
            <person name="Kwon S.W."/>
        </authorList>
    </citation>
    <scope>NUCLEOTIDE SEQUENCE [LARGE SCALE GENOMIC DNA]</scope>
    <source>
        <strain evidence="3 4">MCCC 1A12701</strain>
    </source>
</reference>
<comment type="cofactor">
    <cofactor evidence="1">
        <name>Mn(2+)</name>
        <dbReference type="ChEBI" id="CHEBI:29035"/>
    </cofactor>
    <text evidence="1">The Mn(2+) ion enhances activity.</text>
</comment>
<feature type="binding site" evidence="1">
    <location>
        <position position="97"/>
    </location>
    <ligand>
        <name>Mn(2+)</name>
        <dbReference type="ChEBI" id="CHEBI:29035"/>
        <label>2</label>
    </ligand>
</feature>
<name>A0A3N9UCG3_9BACI</name>
<dbReference type="AlphaFoldDB" id="A0A3N9UCG3"/>
<dbReference type="OrthoDB" id="9776731at2"/>
<feature type="binding site" evidence="1">
    <location>
        <position position="153"/>
    </location>
    <ligand>
        <name>Mn(2+)</name>
        <dbReference type="ChEBI" id="CHEBI:29035"/>
        <label>2</label>
    </ligand>
</feature>
<accession>A0A3N9UCG3</accession>
<dbReference type="EMBL" id="RRCT01000012">
    <property type="protein sequence ID" value="RQW74064.1"/>
    <property type="molecule type" value="Genomic_DNA"/>
</dbReference>
<dbReference type="InterPro" id="IPR017439">
    <property type="entry name" value="Amidohydrolase"/>
</dbReference>
<evidence type="ECO:0000256" key="1">
    <source>
        <dbReference type="PIRSR" id="PIRSR005962-1"/>
    </source>
</evidence>
<feature type="binding site" evidence="1">
    <location>
        <position position="129"/>
    </location>
    <ligand>
        <name>Mn(2+)</name>
        <dbReference type="ChEBI" id="CHEBI:29035"/>
        <label>2</label>
    </ligand>
</feature>
<feature type="coiled-coil region" evidence="2">
    <location>
        <begin position="249"/>
        <end position="276"/>
    </location>
</feature>
<dbReference type="PIRSF" id="PIRSF005962">
    <property type="entry name" value="Pept_M20D_amidohydro"/>
    <property type="match status" value="1"/>
</dbReference>
<evidence type="ECO:0000256" key="2">
    <source>
        <dbReference type="SAM" id="Coils"/>
    </source>
</evidence>
<dbReference type="RefSeq" id="WP_124765407.1">
    <property type="nucleotide sequence ID" value="NZ_JAFBDY010000011.1"/>
</dbReference>
<comment type="caution">
    <text evidence="3">The sequence shown here is derived from an EMBL/GenBank/DDBJ whole genome shotgun (WGS) entry which is preliminary data.</text>
</comment>
<dbReference type="InterPro" id="IPR002933">
    <property type="entry name" value="Peptidase_M20"/>
</dbReference>
<proteinExistence type="predicted"/>
<dbReference type="PANTHER" id="PTHR11014">
    <property type="entry name" value="PEPTIDASE M20 FAMILY MEMBER"/>
    <property type="match status" value="1"/>
</dbReference>
<dbReference type="NCBIfam" id="TIGR01891">
    <property type="entry name" value="amidohydrolases"/>
    <property type="match status" value="1"/>
</dbReference>
<dbReference type="Pfam" id="PF01546">
    <property type="entry name" value="Peptidase_M20"/>
    <property type="match status" value="1"/>
</dbReference>
<dbReference type="Gene3D" id="3.30.70.360">
    <property type="match status" value="1"/>
</dbReference>
<evidence type="ECO:0000313" key="3">
    <source>
        <dbReference type="EMBL" id="RQW74064.1"/>
    </source>
</evidence>
<keyword evidence="2" id="KW-0175">Coiled coil</keyword>
<dbReference type="InterPro" id="IPR036264">
    <property type="entry name" value="Bact_exopeptidase_dim_dom"/>
</dbReference>
<keyword evidence="1" id="KW-0479">Metal-binding</keyword>
<gene>
    <name evidence="3" type="ORF">EBB45_13010</name>
</gene>
<sequence>MKVQNYELAKKLRRELHQHPELSNEEVWTKQYLMDFLKANTTLELVDKGNWFYAIYRAGADKPNIAFRADFDALPLDEVIELPWASKIPGKAHKCGHDGHSATLAGFALEVDQEGADQNIFFLFQPAEETGDGAVQCTELIKEHQIDEIYGYHNMSGQPYKSIGIIDGTIMCASKGMTIHFEGAPAHASQPETGNNPSFAIGNILGAIPGFIAPETHKGLILCTVVQIDVGEKAFGLAASKGDLRMTIRALYEEEMERLQENLENLAKEQAEEFGLKVSFEYNDEFPETANHKENADKIRLVAKEKGMELVELKEAARPSEDFGHYTKLTKGAFFFIGNGEDYPHIHNTAFDFRDELIETGVELYKGLVQLTGN</sequence>
<dbReference type="GO" id="GO:0046872">
    <property type="term" value="F:metal ion binding"/>
    <property type="evidence" value="ECO:0007669"/>
    <property type="project" value="UniProtKB-KW"/>
</dbReference>
<organism evidence="3 4">
    <name type="scientific">Lysinibacillus composti</name>
    <dbReference type="NCBI Taxonomy" id="720633"/>
    <lineage>
        <taxon>Bacteria</taxon>
        <taxon>Bacillati</taxon>
        <taxon>Bacillota</taxon>
        <taxon>Bacilli</taxon>
        <taxon>Bacillales</taxon>
        <taxon>Bacillaceae</taxon>
        <taxon>Lysinibacillus</taxon>
    </lineage>
</organism>
<feature type="binding site" evidence="1">
    <location>
        <position position="347"/>
    </location>
    <ligand>
        <name>Mn(2+)</name>
        <dbReference type="ChEBI" id="CHEBI:29035"/>
        <label>2</label>
    </ligand>
</feature>
<dbReference type="SUPFAM" id="SSF55031">
    <property type="entry name" value="Bacterial exopeptidase dimerisation domain"/>
    <property type="match status" value="1"/>
</dbReference>
<dbReference type="Gene3D" id="3.40.630.10">
    <property type="entry name" value="Zn peptidases"/>
    <property type="match status" value="1"/>
</dbReference>
<dbReference type="SUPFAM" id="SSF53187">
    <property type="entry name" value="Zn-dependent exopeptidases"/>
    <property type="match status" value="1"/>
</dbReference>
<dbReference type="PANTHER" id="PTHR11014:SF169">
    <property type="entry name" value="CLAN MH, FAMILY M20, PEPTIDASE T-LIKE METALLOPEPTIDASE"/>
    <property type="match status" value="1"/>
</dbReference>
<keyword evidence="1" id="KW-0464">Manganese</keyword>
<feature type="binding site" evidence="1">
    <location>
        <position position="95"/>
    </location>
    <ligand>
        <name>Mn(2+)</name>
        <dbReference type="ChEBI" id="CHEBI:29035"/>
        <label>2</label>
    </ligand>
</feature>
<dbReference type="Proteomes" id="UP000274033">
    <property type="component" value="Unassembled WGS sequence"/>
</dbReference>
<protein>
    <submittedName>
        <fullName evidence="3">Amidohydrolase</fullName>
    </submittedName>
</protein>
<keyword evidence="3" id="KW-0378">Hydrolase</keyword>